<dbReference type="InterPro" id="IPR016142">
    <property type="entry name" value="Citrate_synth-like_lrg_a-sub"/>
</dbReference>
<dbReference type="PRINTS" id="PR00143">
    <property type="entry name" value="CITRTSNTHASE"/>
</dbReference>
<name>A0A956RQE8_UNCEI</name>
<dbReference type="GO" id="GO:0005737">
    <property type="term" value="C:cytoplasm"/>
    <property type="evidence" value="ECO:0007669"/>
    <property type="project" value="InterPro"/>
</dbReference>
<sequence length="371" mass="41968">ITFLDGEKGILRYRGYPIEQLAEKSTFLEVAYLLLYGELPKKDQLDKFTGSIRVHSLLHEDMTSFYRAFPHSAHPMAILSSIVCGLSTFYEESSDRDPASIDLMSHRLIAKLPTIAARAYRKSLGLPEMYPDNALDYTSNFLRMMFGFPTEPYEVDAEIARALDVLLILHADHEQNCSTSTVRIVGSSHANLYASIAAGIAALWGPLHGGANQEVLEMLQHIHDDGGDLDKYIALAKDKDSGFRLMGFGHRVYKNFDPRATIIKKQCDAVLGKLGINDPLLEIAKKLEKRALEDGYFVERKLYPNVDFYSGIIYRAMKIPTNMFTVLFAMGRLPGWLAHWREMNEQGLKIGRPRQIYTGANERSYVPLKQR</sequence>
<evidence type="ECO:0000256" key="1">
    <source>
        <dbReference type="ARBA" id="ARBA00004751"/>
    </source>
</evidence>
<dbReference type="PROSITE" id="PS00480">
    <property type="entry name" value="CITRATE_SYNTHASE"/>
    <property type="match status" value="1"/>
</dbReference>
<dbReference type="InterPro" id="IPR010953">
    <property type="entry name" value="Citrate_synthase_typ-I"/>
</dbReference>
<dbReference type="Pfam" id="PF00285">
    <property type="entry name" value="Citrate_synt"/>
    <property type="match status" value="1"/>
</dbReference>
<comment type="catalytic activity">
    <reaction evidence="5 8">
        <text>oxaloacetate + acetyl-CoA + H2O = citrate + CoA + H(+)</text>
        <dbReference type="Rhea" id="RHEA:16845"/>
        <dbReference type="ChEBI" id="CHEBI:15377"/>
        <dbReference type="ChEBI" id="CHEBI:15378"/>
        <dbReference type="ChEBI" id="CHEBI:16452"/>
        <dbReference type="ChEBI" id="CHEBI:16947"/>
        <dbReference type="ChEBI" id="CHEBI:57287"/>
        <dbReference type="ChEBI" id="CHEBI:57288"/>
        <dbReference type="EC" id="2.3.3.16"/>
    </reaction>
</comment>
<reference evidence="10" key="2">
    <citation type="journal article" date="2021" name="Microbiome">
        <title>Successional dynamics and alternative stable states in a saline activated sludge microbial community over 9 years.</title>
        <authorList>
            <person name="Wang Y."/>
            <person name="Ye J."/>
            <person name="Ju F."/>
            <person name="Liu L."/>
            <person name="Boyd J.A."/>
            <person name="Deng Y."/>
            <person name="Parks D.H."/>
            <person name="Jiang X."/>
            <person name="Yin X."/>
            <person name="Woodcroft B.J."/>
            <person name="Tyson G.W."/>
            <person name="Hugenholtz P."/>
            <person name="Polz M.F."/>
            <person name="Zhang T."/>
        </authorList>
    </citation>
    <scope>NUCLEOTIDE SEQUENCE</scope>
    <source>
        <strain evidence="10">HKST-UBA01</strain>
    </source>
</reference>
<feature type="non-terminal residue" evidence="10">
    <location>
        <position position="1"/>
    </location>
</feature>
<dbReference type="FunFam" id="1.10.230.10:FF:000002">
    <property type="entry name" value="Citrate synthase"/>
    <property type="match status" value="1"/>
</dbReference>
<dbReference type="EC" id="2.3.3.16" evidence="6 8"/>
<dbReference type="NCBIfam" id="NF004126">
    <property type="entry name" value="PRK05614.1"/>
    <property type="match status" value="1"/>
</dbReference>
<dbReference type="Gene3D" id="1.10.230.10">
    <property type="entry name" value="Cytochrome P450-Terp, domain 2"/>
    <property type="match status" value="1"/>
</dbReference>
<keyword evidence="10" id="KW-0012">Acyltransferase</keyword>
<comment type="caution">
    <text evidence="10">The sequence shown here is derived from an EMBL/GenBank/DDBJ whole genome shotgun (WGS) entry which is preliminary data.</text>
</comment>
<comment type="similarity">
    <text evidence="2 9">Belongs to the citrate synthase family.</text>
</comment>
<dbReference type="Gene3D" id="1.10.580.10">
    <property type="entry name" value="Citrate Synthase, domain 1"/>
    <property type="match status" value="1"/>
</dbReference>
<feature type="active site" evidence="7">
    <location>
        <position position="307"/>
    </location>
</feature>
<dbReference type="CDD" id="cd06114">
    <property type="entry name" value="EcCS_like"/>
    <property type="match status" value="1"/>
</dbReference>
<dbReference type="AlphaFoldDB" id="A0A956RQE8"/>
<dbReference type="InterPro" id="IPR019810">
    <property type="entry name" value="Citrate_synthase_AS"/>
</dbReference>
<dbReference type="PIRSF" id="PIRSF001369">
    <property type="entry name" value="Citrate_synth"/>
    <property type="match status" value="1"/>
</dbReference>
<protein>
    <recommendedName>
        <fullName evidence="6 8">Citrate synthase</fullName>
        <ecNumber evidence="6 8">2.3.3.16</ecNumber>
    </recommendedName>
</protein>
<feature type="active site" evidence="7">
    <location>
        <position position="250"/>
    </location>
</feature>
<dbReference type="GO" id="GO:0006099">
    <property type="term" value="P:tricarboxylic acid cycle"/>
    <property type="evidence" value="ECO:0007669"/>
    <property type="project" value="UniProtKB-UniRule"/>
</dbReference>
<keyword evidence="4 8" id="KW-0808">Transferase</keyword>
<dbReference type="InterPro" id="IPR024176">
    <property type="entry name" value="Citrate_synthase_bac-typ"/>
</dbReference>
<evidence type="ECO:0000256" key="2">
    <source>
        <dbReference type="ARBA" id="ARBA00010566"/>
    </source>
</evidence>
<dbReference type="PANTHER" id="PTHR42871">
    <property type="entry name" value="CITRATE SYNTHASE"/>
    <property type="match status" value="1"/>
</dbReference>
<evidence type="ECO:0000313" key="10">
    <source>
        <dbReference type="EMBL" id="MCA9729193.1"/>
    </source>
</evidence>
<evidence type="ECO:0000256" key="8">
    <source>
        <dbReference type="RuleBase" id="RU003370"/>
    </source>
</evidence>
<evidence type="ECO:0000256" key="9">
    <source>
        <dbReference type="RuleBase" id="RU003406"/>
    </source>
</evidence>
<keyword evidence="3 8" id="KW-0816">Tricarboxylic acid cycle</keyword>
<dbReference type="InterPro" id="IPR002020">
    <property type="entry name" value="Citrate_synthase"/>
</dbReference>
<organism evidence="10 11">
    <name type="scientific">Eiseniibacteriota bacterium</name>
    <dbReference type="NCBI Taxonomy" id="2212470"/>
    <lineage>
        <taxon>Bacteria</taxon>
        <taxon>Candidatus Eiseniibacteriota</taxon>
    </lineage>
</organism>
<dbReference type="EMBL" id="JAGQHR010000603">
    <property type="protein sequence ID" value="MCA9729193.1"/>
    <property type="molecule type" value="Genomic_DNA"/>
</dbReference>
<evidence type="ECO:0000256" key="3">
    <source>
        <dbReference type="ARBA" id="ARBA00022532"/>
    </source>
</evidence>
<evidence type="ECO:0000256" key="5">
    <source>
        <dbReference type="ARBA" id="ARBA00049288"/>
    </source>
</evidence>
<evidence type="ECO:0000256" key="7">
    <source>
        <dbReference type="PIRSR" id="PIRSR001369-1"/>
    </source>
</evidence>
<gene>
    <name evidence="10" type="ORF">KC729_16015</name>
</gene>
<dbReference type="SUPFAM" id="SSF48256">
    <property type="entry name" value="Citrate synthase"/>
    <property type="match status" value="1"/>
</dbReference>
<comment type="pathway">
    <text evidence="1 8">Carbohydrate metabolism; tricarboxylic acid cycle; isocitrate from oxaloacetate: step 1/2.</text>
</comment>
<evidence type="ECO:0000313" key="11">
    <source>
        <dbReference type="Proteomes" id="UP000697710"/>
    </source>
</evidence>
<evidence type="ECO:0000256" key="6">
    <source>
        <dbReference type="NCBIfam" id="TIGR01798"/>
    </source>
</evidence>
<reference evidence="10" key="1">
    <citation type="submission" date="2020-04" db="EMBL/GenBank/DDBJ databases">
        <authorList>
            <person name="Zhang T."/>
        </authorList>
    </citation>
    <scope>NUCLEOTIDE SEQUENCE</scope>
    <source>
        <strain evidence="10">HKST-UBA01</strain>
    </source>
</reference>
<dbReference type="Proteomes" id="UP000697710">
    <property type="component" value="Unassembled WGS sequence"/>
</dbReference>
<proteinExistence type="inferred from homology"/>
<dbReference type="InterPro" id="IPR016143">
    <property type="entry name" value="Citrate_synth-like_sm_a-sub"/>
</dbReference>
<dbReference type="NCBIfam" id="TIGR01798">
    <property type="entry name" value="cit_synth_I"/>
    <property type="match status" value="1"/>
</dbReference>
<accession>A0A956RQE8</accession>
<dbReference type="InterPro" id="IPR036969">
    <property type="entry name" value="Citrate_synthase_sf"/>
</dbReference>
<dbReference type="GO" id="GO:0036440">
    <property type="term" value="F:citrate synthase activity"/>
    <property type="evidence" value="ECO:0007669"/>
    <property type="project" value="UniProtKB-EC"/>
</dbReference>
<dbReference type="PANTHER" id="PTHR42871:SF1">
    <property type="entry name" value="CITRATE SYNTHASE"/>
    <property type="match status" value="1"/>
</dbReference>
<evidence type="ECO:0000256" key="4">
    <source>
        <dbReference type="ARBA" id="ARBA00022679"/>
    </source>
</evidence>